<dbReference type="Proteomes" id="UP000054097">
    <property type="component" value="Unassembled WGS sequence"/>
</dbReference>
<feature type="compositionally biased region" description="Polar residues" evidence="13">
    <location>
        <begin position="137"/>
        <end position="160"/>
    </location>
</feature>
<comment type="similarity">
    <text evidence="4">Belongs to the UPP synthase family.</text>
</comment>
<gene>
    <name evidence="15" type="ORF">M408DRAFT_80396</name>
</gene>
<comment type="cofactor">
    <cofactor evidence="1">
        <name>Mg(2+)</name>
        <dbReference type="ChEBI" id="CHEBI:18420"/>
    </cofactor>
</comment>
<evidence type="ECO:0000256" key="3">
    <source>
        <dbReference type="ARBA" id="ARBA00004922"/>
    </source>
</evidence>
<dbReference type="EMBL" id="KN824380">
    <property type="protein sequence ID" value="KIM21529.1"/>
    <property type="molecule type" value="Genomic_DNA"/>
</dbReference>
<dbReference type="AlphaFoldDB" id="A0A0C3ANC7"/>
<evidence type="ECO:0000256" key="1">
    <source>
        <dbReference type="ARBA" id="ARBA00001946"/>
    </source>
</evidence>
<dbReference type="SUPFAM" id="SSF64005">
    <property type="entry name" value="Undecaprenyl diphosphate synthase"/>
    <property type="match status" value="1"/>
</dbReference>
<evidence type="ECO:0000256" key="4">
    <source>
        <dbReference type="ARBA" id="ARBA00005432"/>
    </source>
</evidence>
<proteinExistence type="inferred from homology"/>
<keyword evidence="8" id="KW-0256">Endoplasmic reticulum</keyword>
<dbReference type="STRING" id="933852.A0A0C3ANC7"/>
<protein>
    <recommendedName>
        <fullName evidence="5">ditrans,polycis-polyprenyl diphosphate synthase [(2E,6E)-farnesyldiphosphate specific]</fullName>
        <ecNumber evidence="5">2.5.1.87</ecNumber>
    </recommendedName>
</protein>
<keyword evidence="9" id="KW-0460">Magnesium</keyword>
<dbReference type="InterPro" id="IPR036424">
    <property type="entry name" value="UPP_synth-like_sf"/>
</dbReference>
<keyword evidence="7" id="KW-0812">Transmembrane</keyword>
<evidence type="ECO:0000313" key="15">
    <source>
        <dbReference type="EMBL" id="KIM21529.1"/>
    </source>
</evidence>
<dbReference type="OrthoDB" id="3057168at2759"/>
<evidence type="ECO:0000256" key="11">
    <source>
        <dbReference type="ARBA" id="ARBA00023136"/>
    </source>
</evidence>
<dbReference type="PANTHER" id="PTHR21528">
    <property type="entry name" value="DEHYDRODOLICHYL DIPHOSPHATE SYNTHASE COMPLEX SUBUNIT NUS1"/>
    <property type="match status" value="1"/>
</dbReference>
<organism evidence="15 16">
    <name type="scientific">Serendipita vermifera MAFF 305830</name>
    <dbReference type="NCBI Taxonomy" id="933852"/>
    <lineage>
        <taxon>Eukaryota</taxon>
        <taxon>Fungi</taxon>
        <taxon>Dikarya</taxon>
        <taxon>Basidiomycota</taxon>
        <taxon>Agaricomycotina</taxon>
        <taxon>Agaricomycetes</taxon>
        <taxon>Sebacinales</taxon>
        <taxon>Serendipitaceae</taxon>
        <taxon>Serendipita</taxon>
    </lineage>
</organism>
<dbReference type="GO" id="GO:1904423">
    <property type="term" value="C:dehydrodolichyl diphosphate synthase complex"/>
    <property type="evidence" value="ECO:0007669"/>
    <property type="project" value="InterPro"/>
</dbReference>
<accession>A0A0C3ANC7</accession>
<evidence type="ECO:0000256" key="6">
    <source>
        <dbReference type="ARBA" id="ARBA00022679"/>
    </source>
</evidence>
<evidence type="ECO:0000256" key="8">
    <source>
        <dbReference type="ARBA" id="ARBA00022824"/>
    </source>
</evidence>
<dbReference type="InterPro" id="IPR038887">
    <property type="entry name" value="Nus1/NgBR"/>
</dbReference>
<feature type="chain" id="PRO_5002172345" description="ditrans,polycis-polyprenyl diphosphate synthase [(2E,6E)-farnesyldiphosphate specific]" evidence="14">
    <location>
        <begin position="23"/>
        <end position="319"/>
    </location>
</feature>
<evidence type="ECO:0000256" key="10">
    <source>
        <dbReference type="ARBA" id="ARBA00022989"/>
    </source>
</evidence>
<keyword evidence="16" id="KW-1185">Reference proteome</keyword>
<keyword evidence="6" id="KW-0808">Transferase</keyword>
<feature type="signal peptide" evidence="14">
    <location>
        <begin position="1"/>
        <end position="22"/>
    </location>
</feature>
<evidence type="ECO:0000256" key="12">
    <source>
        <dbReference type="ARBA" id="ARBA00047353"/>
    </source>
</evidence>
<dbReference type="GO" id="GO:0045547">
    <property type="term" value="F:ditrans,polycis-polyprenyl diphosphate synthase [(2E,6E)-farnesyl diphosphate specific] activity"/>
    <property type="evidence" value="ECO:0007669"/>
    <property type="project" value="UniProtKB-EC"/>
</dbReference>
<reference evidence="16" key="2">
    <citation type="submission" date="2015-01" db="EMBL/GenBank/DDBJ databases">
        <title>Evolutionary Origins and Diversification of the Mycorrhizal Mutualists.</title>
        <authorList>
            <consortium name="DOE Joint Genome Institute"/>
            <consortium name="Mycorrhizal Genomics Consortium"/>
            <person name="Kohler A."/>
            <person name="Kuo A."/>
            <person name="Nagy L.G."/>
            <person name="Floudas D."/>
            <person name="Copeland A."/>
            <person name="Barry K.W."/>
            <person name="Cichocki N."/>
            <person name="Veneault-Fourrey C."/>
            <person name="LaButti K."/>
            <person name="Lindquist E.A."/>
            <person name="Lipzen A."/>
            <person name="Lundell T."/>
            <person name="Morin E."/>
            <person name="Murat C."/>
            <person name="Riley R."/>
            <person name="Ohm R."/>
            <person name="Sun H."/>
            <person name="Tunlid A."/>
            <person name="Henrissat B."/>
            <person name="Grigoriev I.V."/>
            <person name="Hibbett D.S."/>
            <person name="Martin F."/>
        </authorList>
    </citation>
    <scope>NUCLEOTIDE SEQUENCE [LARGE SCALE GENOMIC DNA]</scope>
    <source>
        <strain evidence="16">MAFF 305830</strain>
    </source>
</reference>
<keyword evidence="10" id="KW-1133">Transmembrane helix</keyword>
<sequence>MLQYALLWLFHLFLALKRFVSTLLPRRQPRPLGTKRRKLPGHLAVLLSHDKFPGKTKNELPEALESVRRLALWCRIAGIRVLSVYDDEGLLLNSWERVHDVLQELNAVVTVSVSGDKIVTESRINAPQLRAPLTPPLSKSGSLASFRSSSPDYQDYQKPTSLRHGNEILPLVATFTITGSRVDESKKRQPVISSEPATSPGTLTIHILSRNSGKPHFSNVTREIAKSTMQEHAADRSITPVTPELLTSLKAPLSPLEFEGFPPWQMDLTEITYIPPQIPQTEFLRQFWTLPKQFPGSISERAFRAALDEYDGAEMRFGK</sequence>
<name>A0A0C3ANC7_SERVB</name>
<dbReference type="PANTHER" id="PTHR21528:SF0">
    <property type="entry name" value="DEHYDRODOLICHYL DIPHOSPHATE SYNTHASE COMPLEX SUBUNIT NUS1"/>
    <property type="match status" value="1"/>
</dbReference>
<evidence type="ECO:0000256" key="13">
    <source>
        <dbReference type="SAM" id="MobiDB-lite"/>
    </source>
</evidence>
<dbReference type="UniPathway" id="UPA00378"/>
<dbReference type="HOGENOM" id="CLU_080749_0_0_1"/>
<feature type="region of interest" description="Disordered" evidence="13">
    <location>
        <begin position="130"/>
        <end position="160"/>
    </location>
</feature>
<reference evidence="15 16" key="1">
    <citation type="submission" date="2014-04" db="EMBL/GenBank/DDBJ databases">
        <authorList>
            <consortium name="DOE Joint Genome Institute"/>
            <person name="Kuo A."/>
            <person name="Zuccaro A."/>
            <person name="Kohler A."/>
            <person name="Nagy L.G."/>
            <person name="Floudas D."/>
            <person name="Copeland A."/>
            <person name="Barry K.W."/>
            <person name="Cichocki N."/>
            <person name="Veneault-Fourrey C."/>
            <person name="LaButti K."/>
            <person name="Lindquist E.A."/>
            <person name="Lipzen A."/>
            <person name="Lundell T."/>
            <person name="Morin E."/>
            <person name="Murat C."/>
            <person name="Sun H."/>
            <person name="Tunlid A."/>
            <person name="Henrissat B."/>
            <person name="Grigoriev I.V."/>
            <person name="Hibbett D.S."/>
            <person name="Martin F."/>
            <person name="Nordberg H.P."/>
            <person name="Cantor M.N."/>
            <person name="Hua S.X."/>
        </authorList>
    </citation>
    <scope>NUCLEOTIDE SEQUENCE [LARGE SCALE GENOMIC DNA]</scope>
    <source>
        <strain evidence="15 16">MAFF 305830</strain>
    </source>
</reference>
<keyword evidence="11" id="KW-0472">Membrane</keyword>
<evidence type="ECO:0000256" key="2">
    <source>
        <dbReference type="ARBA" id="ARBA00004586"/>
    </source>
</evidence>
<evidence type="ECO:0000256" key="7">
    <source>
        <dbReference type="ARBA" id="ARBA00022692"/>
    </source>
</evidence>
<evidence type="ECO:0000256" key="5">
    <source>
        <dbReference type="ARBA" id="ARBA00012596"/>
    </source>
</evidence>
<keyword evidence="14" id="KW-0732">Signal</keyword>
<evidence type="ECO:0000313" key="16">
    <source>
        <dbReference type="Proteomes" id="UP000054097"/>
    </source>
</evidence>
<evidence type="ECO:0000256" key="9">
    <source>
        <dbReference type="ARBA" id="ARBA00022842"/>
    </source>
</evidence>
<evidence type="ECO:0000256" key="14">
    <source>
        <dbReference type="SAM" id="SignalP"/>
    </source>
</evidence>
<comment type="pathway">
    <text evidence="3">Protein modification; protein glycosylation.</text>
</comment>
<dbReference type="GO" id="GO:0005789">
    <property type="term" value="C:endoplasmic reticulum membrane"/>
    <property type="evidence" value="ECO:0007669"/>
    <property type="project" value="UniProtKB-SubCell"/>
</dbReference>
<comment type="catalytic activity">
    <reaction evidence="12">
        <text>n isopentenyl diphosphate + (2E,6E)-farnesyl diphosphate = a di-trans,poly-cis-polyprenyl diphosphate + n diphosphate</text>
        <dbReference type="Rhea" id="RHEA:53008"/>
        <dbReference type="Rhea" id="RHEA-COMP:19494"/>
        <dbReference type="ChEBI" id="CHEBI:33019"/>
        <dbReference type="ChEBI" id="CHEBI:128769"/>
        <dbReference type="ChEBI" id="CHEBI:136960"/>
        <dbReference type="ChEBI" id="CHEBI:175763"/>
        <dbReference type="EC" id="2.5.1.87"/>
    </reaction>
</comment>
<dbReference type="EC" id="2.5.1.87" evidence="5"/>
<comment type="subcellular location">
    <subcellularLocation>
        <location evidence="2">Endoplasmic reticulum membrane</location>
    </subcellularLocation>
</comment>